<keyword evidence="1" id="KW-0472">Membrane</keyword>
<evidence type="ECO:0000256" key="1">
    <source>
        <dbReference type="SAM" id="Phobius"/>
    </source>
</evidence>
<proteinExistence type="predicted"/>
<keyword evidence="1" id="KW-1133">Transmembrane helix</keyword>
<keyword evidence="3" id="KW-1185">Reference proteome</keyword>
<reference evidence="2 3" key="1">
    <citation type="journal article" date="2016" name="Mol. Biol. Evol.">
        <title>Comparative Genomics of Early-Diverging Mushroom-Forming Fungi Provides Insights into the Origins of Lignocellulose Decay Capabilities.</title>
        <authorList>
            <person name="Nagy L.G."/>
            <person name="Riley R."/>
            <person name="Tritt A."/>
            <person name="Adam C."/>
            <person name="Daum C."/>
            <person name="Floudas D."/>
            <person name="Sun H."/>
            <person name="Yadav J.S."/>
            <person name="Pangilinan J."/>
            <person name="Larsson K.H."/>
            <person name="Matsuura K."/>
            <person name="Barry K."/>
            <person name="Labutti K."/>
            <person name="Kuo R."/>
            <person name="Ohm R.A."/>
            <person name="Bhattacharya S.S."/>
            <person name="Shirouzu T."/>
            <person name="Yoshinaga Y."/>
            <person name="Martin F.M."/>
            <person name="Grigoriev I.V."/>
            <person name="Hibbett D.S."/>
        </authorList>
    </citation>
    <scope>NUCLEOTIDE SEQUENCE [LARGE SCALE GENOMIC DNA]</scope>
    <source>
        <strain evidence="2 3">TUFC12733</strain>
    </source>
</reference>
<sequence length="86" mass="9270">MLAKPSPSQAVSQSTSSLTNIFTSLTTITSTSLPPHSDMASTSTHLGFSAFLAFAFPSPFTCNLAAREERSRQRKLARLGYPSEKC</sequence>
<name>A0A167JQ09_CALVF</name>
<dbReference type="AlphaFoldDB" id="A0A167JQ09"/>
<organism evidence="2 3">
    <name type="scientific">Calocera viscosa (strain TUFC12733)</name>
    <dbReference type="NCBI Taxonomy" id="1330018"/>
    <lineage>
        <taxon>Eukaryota</taxon>
        <taxon>Fungi</taxon>
        <taxon>Dikarya</taxon>
        <taxon>Basidiomycota</taxon>
        <taxon>Agaricomycotina</taxon>
        <taxon>Dacrymycetes</taxon>
        <taxon>Dacrymycetales</taxon>
        <taxon>Dacrymycetaceae</taxon>
        <taxon>Calocera</taxon>
    </lineage>
</organism>
<feature type="transmembrane region" description="Helical" evidence="1">
    <location>
        <begin position="46"/>
        <end position="66"/>
    </location>
</feature>
<protein>
    <submittedName>
        <fullName evidence="2">Uncharacterized protein</fullName>
    </submittedName>
</protein>
<dbReference type="Proteomes" id="UP000076738">
    <property type="component" value="Unassembled WGS sequence"/>
</dbReference>
<keyword evidence="1" id="KW-0812">Transmembrane</keyword>
<evidence type="ECO:0000313" key="3">
    <source>
        <dbReference type="Proteomes" id="UP000076738"/>
    </source>
</evidence>
<evidence type="ECO:0000313" key="2">
    <source>
        <dbReference type="EMBL" id="KZO93790.1"/>
    </source>
</evidence>
<gene>
    <name evidence="2" type="ORF">CALVIDRAFT_600505</name>
</gene>
<accession>A0A167JQ09</accession>
<dbReference type="EMBL" id="KV417299">
    <property type="protein sequence ID" value="KZO93790.1"/>
    <property type="molecule type" value="Genomic_DNA"/>
</dbReference>